<dbReference type="RefSeq" id="WP_063449851.1">
    <property type="nucleotide sequence ID" value="NZ_LVVA01000006.1"/>
</dbReference>
<proteinExistence type="predicted"/>
<feature type="region of interest" description="Disordered" evidence="1">
    <location>
        <begin position="1"/>
        <end position="34"/>
    </location>
</feature>
<sequence length="72" mass="7990">MTNDSMHALAKLTSQRNVHWGQAPPESADEPRMAEVCQGQRDTSAILMRADKALYDARRTGRGKSILASDYL</sequence>
<dbReference type="EMBL" id="LVVA01000006">
    <property type="protein sequence ID" value="KZR34815.1"/>
    <property type="molecule type" value="Genomic_DNA"/>
</dbReference>
<evidence type="ECO:0000313" key="3">
    <source>
        <dbReference type="Proteomes" id="UP000076880"/>
    </source>
</evidence>
<accession>A0ABR5YQX9</accession>
<gene>
    <name evidence="2" type="ORF">A3466_18950</name>
</gene>
<organism evidence="2 3">
    <name type="scientific">Enterobacter genomosp. S</name>
    <dbReference type="NCBI Taxonomy" id="2364151"/>
    <lineage>
        <taxon>Bacteria</taxon>
        <taxon>Pseudomonadati</taxon>
        <taxon>Pseudomonadota</taxon>
        <taxon>Gammaproteobacteria</taxon>
        <taxon>Enterobacterales</taxon>
        <taxon>Enterobacteriaceae</taxon>
        <taxon>Enterobacter</taxon>
        <taxon>Enterobacter cloacae complex</taxon>
        <taxon>Enterobacter cloacae complex clade S</taxon>
    </lineage>
</organism>
<name>A0ABR5YQX9_9ENTR</name>
<reference evidence="3" key="1">
    <citation type="submission" date="2016-03" db="EMBL/GenBank/DDBJ databases">
        <title>WGS of SAMN04393274.</title>
        <authorList>
            <person name="Adams M."/>
            <person name="Sutton G."/>
            <person name="Nelson K."/>
            <person name="Thaden J."/>
            <person name="Fowler V."/>
            <person name="Mccorrison J."/>
            <person name="Sanka R."/>
            <person name="Brinkac L."/>
            <person name="Nierman W."/>
        </authorList>
    </citation>
    <scope>NUCLEOTIDE SEQUENCE [LARGE SCALE GENOMIC DNA]</scope>
    <source>
        <strain evidence="3">GN06232</strain>
    </source>
</reference>
<evidence type="ECO:0008006" key="4">
    <source>
        <dbReference type="Google" id="ProtNLM"/>
    </source>
</evidence>
<comment type="caution">
    <text evidence="2">The sequence shown here is derived from an EMBL/GenBank/DDBJ whole genome shotgun (WGS) entry which is preliminary data.</text>
</comment>
<dbReference type="Proteomes" id="UP000076880">
    <property type="component" value="Unassembled WGS sequence"/>
</dbReference>
<evidence type="ECO:0000313" key="2">
    <source>
        <dbReference type="EMBL" id="KZR34815.1"/>
    </source>
</evidence>
<keyword evidence="3" id="KW-1185">Reference proteome</keyword>
<protein>
    <recommendedName>
        <fullName evidence="4">GGDEF domain-containing protein</fullName>
    </recommendedName>
</protein>
<evidence type="ECO:0000256" key="1">
    <source>
        <dbReference type="SAM" id="MobiDB-lite"/>
    </source>
</evidence>